<keyword evidence="1" id="KW-0547">Nucleotide-binding</keyword>
<dbReference type="InterPro" id="IPR027417">
    <property type="entry name" value="P-loop_NTPase"/>
</dbReference>
<sequence length="86" mass="9599">MVMFILSSPSIPTHIPRLIRCIVTPTANNKRPLSSTALYGGPLQMPLLRVVLDEAHQIRNTNTKLAKACLKLDSIYRWCLTGTPIQ</sequence>
<dbReference type="PANTHER" id="PTHR45626">
    <property type="entry name" value="TRANSCRIPTION TERMINATION FACTOR 2-RELATED"/>
    <property type="match status" value="1"/>
</dbReference>
<dbReference type="Proteomes" id="UP000054560">
    <property type="component" value="Unassembled WGS sequence"/>
</dbReference>
<dbReference type="EMBL" id="KQ247855">
    <property type="protein sequence ID" value="KNC71926.1"/>
    <property type="molecule type" value="Genomic_DNA"/>
</dbReference>
<dbReference type="OrthoDB" id="423559at2759"/>
<name>A0A0L0F5Q3_9EUKA</name>
<evidence type="ECO:0000313" key="5">
    <source>
        <dbReference type="EMBL" id="KNC71926.1"/>
    </source>
</evidence>
<evidence type="ECO:0000259" key="4">
    <source>
        <dbReference type="Pfam" id="PF00176"/>
    </source>
</evidence>
<organism evidence="5 6">
    <name type="scientific">Sphaeroforma arctica JP610</name>
    <dbReference type="NCBI Taxonomy" id="667725"/>
    <lineage>
        <taxon>Eukaryota</taxon>
        <taxon>Ichthyosporea</taxon>
        <taxon>Ichthyophonida</taxon>
        <taxon>Sphaeroforma</taxon>
    </lineage>
</organism>
<dbReference type="STRING" id="667725.A0A0L0F5Q3"/>
<dbReference type="GO" id="GO:0005634">
    <property type="term" value="C:nucleus"/>
    <property type="evidence" value="ECO:0007669"/>
    <property type="project" value="TreeGrafter"/>
</dbReference>
<evidence type="ECO:0000313" key="6">
    <source>
        <dbReference type="Proteomes" id="UP000054560"/>
    </source>
</evidence>
<accession>A0A0L0F5Q3</accession>
<dbReference type="GO" id="GO:0016787">
    <property type="term" value="F:hydrolase activity"/>
    <property type="evidence" value="ECO:0007669"/>
    <property type="project" value="UniProtKB-KW"/>
</dbReference>
<dbReference type="Gene3D" id="3.40.50.10810">
    <property type="entry name" value="Tandem AAA-ATPase domain"/>
    <property type="match status" value="1"/>
</dbReference>
<dbReference type="eggNOG" id="KOG1001">
    <property type="taxonomic scope" value="Eukaryota"/>
</dbReference>
<dbReference type="SUPFAM" id="SSF52540">
    <property type="entry name" value="P-loop containing nucleoside triphosphate hydrolases"/>
    <property type="match status" value="1"/>
</dbReference>
<dbReference type="InterPro" id="IPR000330">
    <property type="entry name" value="SNF2_N"/>
</dbReference>
<evidence type="ECO:0000256" key="3">
    <source>
        <dbReference type="ARBA" id="ARBA00022840"/>
    </source>
</evidence>
<gene>
    <name evidence="5" type="ORF">SARC_15529</name>
</gene>
<proteinExistence type="predicted"/>
<dbReference type="Pfam" id="PF00176">
    <property type="entry name" value="SNF2-rel_dom"/>
    <property type="match status" value="1"/>
</dbReference>
<protein>
    <recommendedName>
        <fullName evidence="4">SNF2 N-terminal domain-containing protein</fullName>
    </recommendedName>
</protein>
<dbReference type="RefSeq" id="XP_014145828.1">
    <property type="nucleotide sequence ID" value="XM_014290353.1"/>
</dbReference>
<dbReference type="GO" id="GO:0005524">
    <property type="term" value="F:ATP binding"/>
    <property type="evidence" value="ECO:0007669"/>
    <property type="project" value="UniProtKB-KW"/>
</dbReference>
<reference evidence="5 6" key="1">
    <citation type="submission" date="2011-02" db="EMBL/GenBank/DDBJ databases">
        <title>The Genome Sequence of Sphaeroforma arctica JP610.</title>
        <authorList>
            <consortium name="The Broad Institute Genome Sequencing Platform"/>
            <person name="Russ C."/>
            <person name="Cuomo C."/>
            <person name="Young S.K."/>
            <person name="Zeng Q."/>
            <person name="Gargeya S."/>
            <person name="Alvarado L."/>
            <person name="Berlin A."/>
            <person name="Chapman S.B."/>
            <person name="Chen Z."/>
            <person name="Freedman E."/>
            <person name="Gellesch M."/>
            <person name="Goldberg J."/>
            <person name="Griggs A."/>
            <person name="Gujja S."/>
            <person name="Heilman E."/>
            <person name="Heiman D."/>
            <person name="Howarth C."/>
            <person name="Mehta T."/>
            <person name="Neiman D."/>
            <person name="Pearson M."/>
            <person name="Roberts A."/>
            <person name="Saif S."/>
            <person name="Shea T."/>
            <person name="Shenoy N."/>
            <person name="Sisk P."/>
            <person name="Stolte C."/>
            <person name="Sykes S."/>
            <person name="White J."/>
            <person name="Yandava C."/>
            <person name="Burger G."/>
            <person name="Gray M.W."/>
            <person name="Holland P.W.H."/>
            <person name="King N."/>
            <person name="Lang F.B.F."/>
            <person name="Roger A.J."/>
            <person name="Ruiz-Trillo I."/>
            <person name="Haas B."/>
            <person name="Nusbaum C."/>
            <person name="Birren B."/>
        </authorList>
    </citation>
    <scope>NUCLEOTIDE SEQUENCE [LARGE SCALE GENOMIC DNA]</scope>
    <source>
        <strain evidence="5 6">JP610</strain>
    </source>
</reference>
<dbReference type="InterPro" id="IPR050628">
    <property type="entry name" value="SNF2_RAD54_helicase_TF"/>
</dbReference>
<dbReference type="GO" id="GO:0008094">
    <property type="term" value="F:ATP-dependent activity, acting on DNA"/>
    <property type="evidence" value="ECO:0007669"/>
    <property type="project" value="TreeGrafter"/>
</dbReference>
<keyword evidence="2" id="KW-0378">Hydrolase</keyword>
<keyword evidence="3" id="KW-0067">ATP-binding</keyword>
<dbReference type="AlphaFoldDB" id="A0A0L0F5Q3"/>
<evidence type="ECO:0000256" key="1">
    <source>
        <dbReference type="ARBA" id="ARBA00022741"/>
    </source>
</evidence>
<evidence type="ECO:0000256" key="2">
    <source>
        <dbReference type="ARBA" id="ARBA00022801"/>
    </source>
</evidence>
<dbReference type="InterPro" id="IPR038718">
    <property type="entry name" value="SNF2-like_sf"/>
</dbReference>
<dbReference type="GO" id="GO:0006281">
    <property type="term" value="P:DNA repair"/>
    <property type="evidence" value="ECO:0007669"/>
    <property type="project" value="TreeGrafter"/>
</dbReference>
<dbReference type="GeneID" id="25916033"/>
<keyword evidence="6" id="KW-1185">Reference proteome</keyword>
<feature type="domain" description="SNF2 N-terminal" evidence="4">
    <location>
        <begin position="49"/>
        <end position="86"/>
    </location>
</feature>
<feature type="non-terminal residue" evidence="5">
    <location>
        <position position="86"/>
    </location>
</feature>